<name>A0A834L101_ORYME</name>
<protein>
    <submittedName>
        <fullName evidence="2">Uncharacterized protein</fullName>
    </submittedName>
</protein>
<sequence length="85" mass="9153">MSGSEDGNYNRRDRGHGSPARTKSQSKSGSQSPSQACIRSDSRSDSHSKVRSRISEAIQPAPLKFSVLLSSEEVPLSVLQPRASP</sequence>
<gene>
    <name evidence="2" type="ORF">FQA47_023563</name>
</gene>
<evidence type="ECO:0000256" key="1">
    <source>
        <dbReference type="SAM" id="MobiDB-lite"/>
    </source>
</evidence>
<feature type="region of interest" description="Disordered" evidence="1">
    <location>
        <begin position="1"/>
        <end position="57"/>
    </location>
</feature>
<comment type="caution">
    <text evidence="2">The sequence shown here is derived from an EMBL/GenBank/DDBJ whole genome shotgun (WGS) entry which is preliminary data.</text>
</comment>
<accession>A0A834L101</accession>
<dbReference type="EMBL" id="WKFB01000044">
    <property type="protein sequence ID" value="KAF6737831.1"/>
    <property type="molecule type" value="Genomic_DNA"/>
</dbReference>
<feature type="compositionally biased region" description="Low complexity" evidence="1">
    <location>
        <begin position="23"/>
        <end position="35"/>
    </location>
</feature>
<dbReference type="Proteomes" id="UP000646548">
    <property type="component" value="Unassembled WGS sequence"/>
</dbReference>
<dbReference type="AlphaFoldDB" id="A0A834L101"/>
<reference evidence="2" key="1">
    <citation type="journal article" name="BMC Genomics">
        <title>Long-read sequencing and de novo genome assembly of marine medaka (Oryzias melastigma).</title>
        <authorList>
            <person name="Liang P."/>
            <person name="Saqib H.S.A."/>
            <person name="Ni X."/>
            <person name="Shen Y."/>
        </authorList>
    </citation>
    <scope>NUCLEOTIDE SEQUENCE</scope>
    <source>
        <strain evidence="2">Bigg-433</strain>
    </source>
</reference>
<organism evidence="2 3">
    <name type="scientific">Oryzias melastigma</name>
    <name type="common">Marine medaka</name>
    <dbReference type="NCBI Taxonomy" id="30732"/>
    <lineage>
        <taxon>Eukaryota</taxon>
        <taxon>Metazoa</taxon>
        <taxon>Chordata</taxon>
        <taxon>Craniata</taxon>
        <taxon>Vertebrata</taxon>
        <taxon>Euteleostomi</taxon>
        <taxon>Actinopterygii</taxon>
        <taxon>Neopterygii</taxon>
        <taxon>Teleostei</taxon>
        <taxon>Neoteleostei</taxon>
        <taxon>Acanthomorphata</taxon>
        <taxon>Ovalentaria</taxon>
        <taxon>Atherinomorphae</taxon>
        <taxon>Beloniformes</taxon>
        <taxon>Adrianichthyidae</taxon>
        <taxon>Oryziinae</taxon>
        <taxon>Oryzias</taxon>
    </lineage>
</organism>
<evidence type="ECO:0000313" key="3">
    <source>
        <dbReference type="Proteomes" id="UP000646548"/>
    </source>
</evidence>
<proteinExistence type="predicted"/>
<evidence type="ECO:0000313" key="2">
    <source>
        <dbReference type="EMBL" id="KAF6737831.1"/>
    </source>
</evidence>